<evidence type="ECO:0000313" key="2">
    <source>
        <dbReference type="EMBL" id="CAF1137965.1"/>
    </source>
</evidence>
<feature type="compositionally biased region" description="Polar residues" evidence="1">
    <location>
        <begin position="30"/>
        <end position="66"/>
    </location>
</feature>
<dbReference type="Proteomes" id="UP000682733">
    <property type="component" value="Unassembled WGS sequence"/>
</dbReference>
<feature type="region of interest" description="Disordered" evidence="1">
    <location>
        <begin position="16"/>
        <end position="67"/>
    </location>
</feature>
<dbReference type="EMBL" id="CAJOBC010070632">
    <property type="protein sequence ID" value="CAF4241409.1"/>
    <property type="molecule type" value="Genomic_DNA"/>
</dbReference>
<evidence type="ECO:0000256" key="1">
    <source>
        <dbReference type="SAM" id="MobiDB-lite"/>
    </source>
</evidence>
<keyword evidence="6" id="KW-1185">Reference proteome</keyword>
<dbReference type="Proteomes" id="UP000663829">
    <property type="component" value="Unassembled WGS sequence"/>
</dbReference>
<dbReference type="EMBL" id="CAJNOK010011335">
    <property type="protein sequence ID" value="CAF1137965.1"/>
    <property type="molecule type" value="Genomic_DNA"/>
</dbReference>
<comment type="caution">
    <text evidence="3">The sequence shown here is derived from an EMBL/GenBank/DDBJ whole genome shotgun (WGS) entry which is preliminary data.</text>
</comment>
<proteinExistence type="predicted"/>
<evidence type="ECO:0000313" key="3">
    <source>
        <dbReference type="EMBL" id="CAF1362134.1"/>
    </source>
</evidence>
<dbReference type="AlphaFoldDB" id="A0A815I9P0"/>
<name>A0A815I9P0_9BILA</name>
<evidence type="ECO:0000313" key="6">
    <source>
        <dbReference type="Proteomes" id="UP000663829"/>
    </source>
</evidence>
<evidence type="ECO:0000313" key="4">
    <source>
        <dbReference type="EMBL" id="CAF3928821.1"/>
    </source>
</evidence>
<protein>
    <submittedName>
        <fullName evidence="3">Uncharacterized protein</fullName>
    </submittedName>
</protein>
<gene>
    <name evidence="3" type="ORF">GPM918_LOCUS31437</name>
    <name evidence="2" type="ORF">OVA965_LOCUS20981</name>
    <name evidence="5" type="ORF">SRO942_LOCUS32079</name>
    <name evidence="4" type="ORF">TMI583_LOCUS21515</name>
</gene>
<organism evidence="3 6">
    <name type="scientific">Didymodactylos carnosus</name>
    <dbReference type="NCBI Taxonomy" id="1234261"/>
    <lineage>
        <taxon>Eukaryota</taxon>
        <taxon>Metazoa</taxon>
        <taxon>Spiralia</taxon>
        <taxon>Gnathifera</taxon>
        <taxon>Rotifera</taxon>
        <taxon>Eurotatoria</taxon>
        <taxon>Bdelloidea</taxon>
        <taxon>Philodinida</taxon>
        <taxon>Philodinidae</taxon>
        <taxon>Didymodactylos</taxon>
    </lineage>
</organism>
<dbReference type="EMBL" id="CAJNOQ010015471">
    <property type="protein sequence ID" value="CAF1362134.1"/>
    <property type="molecule type" value="Genomic_DNA"/>
</dbReference>
<evidence type="ECO:0000313" key="5">
    <source>
        <dbReference type="EMBL" id="CAF4241409.1"/>
    </source>
</evidence>
<sequence length="137" mass="15237">MPSDNPNTILQLNKSKTQHVQPSAPMISHSHISSSTLPQQPASPTIKTLSRARTISSTDSGETDSVTDLHKPLKLTNSAIIKPDNRRNSDLNKTHLHGKYSLQLSDERRNSTPALHLSTLSSLHFSTLFKKKHKQQK</sequence>
<dbReference type="Proteomes" id="UP000677228">
    <property type="component" value="Unassembled WGS sequence"/>
</dbReference>
<accession>A0A815I9P0</accession>
<reference evidence="3" key="1">
    <citation type="submission" date="2021-02" db="EMBL/GenBank/DDBJ databases">
        <authorList>
            <person name="Nowell W R."/>
        </authorList>
    </citation>
    <scope>NUCLEOTIDE SEQUENCE</scope>
</reference>
<dbReference type="EMBL" id="CAJOBA010024938">
    <property type="protein sequence ID" value="CAF3928821.1"/>
    <property type="molecule type" value="Genomic_DNA"/>
</dbReference>
<dbReference type="Proteomes" id="UP000681722">
    <property type="component" value="Unassembled WGS sequence"/>
</dbReference>